<feature type="compositionally biased region" description="Low complexity" evidence="1">
    <location>
        <begin position="495"/>
        <end position="505"/>
    </location>
</feature>
<feature type="compositionally biased region" description="Low complexity" evidence="1">
    <location>
        <begin position="550"/>
        <end position="560"/>
    </location>
</feature>
<proteinExistence type="predicted"/>
<accession>A0A067SPJ8</accession>
<gene>
    <name evidence="2" type="ORF">GALMADRAFT_142561</name>
</gene>
<dbReference type="STRING" id="685588.A0A067SPJ8"/>
<evidence type="ECO:0000256" key="1">
    <source>
        <dbReference type="SAM" id="MobiDB-lite"/>
    </source>
</evidence>
<dbReference type="AlphaFoldDB" id="A0A067SPJ8"/>
<organism evidence="2 3">
    <name type="scientific">Galerina marginata (strain CBS 339.88)</name>
    <dbReference type="NCBI Taxonomy" id="685588"/>
    <lineage>
        <taxon>Eukaryota</taxon>
        <taxon>Fungi</taxon>
        <taxon>Dikarya</taxon>
        <taxon>Basidiomycota</taxon>
        <taxon>Agaricomycotina</taxon>
        <taxon>Agaricomycetes</taxon>
        <taxon>Agaricomycetidae</taxon>
        <taxon>Agaricales</taxon>
        <taxon>Agaricineae</taxon>
        <taxon>Strophariaceae</taxon>
        <taxon>Galerina</taxon>
    </lineage>
</organism>
<feature type="region of interest" description="Disordered" evidence="1">
    <location>
        <begin position="474"/>
        <end position="530"/>
    </location>
</feature>
<evidence type="ECO:0000313" key="2">
    <source>
        <dbReference type="EMBL" id="KDR72831.1"/>
    </source>
</evidence>
<dbReference type="HOGENOM" id="CLU_029713_0_0_1"/>
<name>A0A067SPJ8_GALM3</name>
<feature type="region of interest" description="Disordered" evidence="1">
    <location>
        <begin position="544"/>
        <end position="573"/>
    </location>
</feature>
<feature type="region of interest" description="Disordered" evidence="1">
    <location>
        <begin position="630"/>
        <end position="654"/>
    </location>
</feature>
<protein>
    <submittedName>
        <fullName evidence="2">Uncharacterized protein</fullName>
    </submittedName>
</protein>
<dbReference type="Proteomes" id="UP000027222">
    <property type="component" value="Unassembled WGS sequence"/>
</dbReference>
<keyword evidence="3" id="KW-1185">Reference proteome</keyword>
<evidence type="ECO:0000313" key="3">
    <source>
        <dbReference type="Proteomes" id="UP000027222"/>
    </source>
</evidence>
<sequence>MEHSPGSLFKPIQPHQPVATLLLIENSQAMSFIWPDLRDKYLSRLIDGLVHANPSVPITVSVLESYPCQNHGPNSLPRQYSGHHDGLRDVDFNFNPANKITTGRINTCIDFLDAAKFQGDPPAQHLIIVAATTPSDDESDMGFTGNGYSPWTYLAQKMGSKNIHCHIVVSPQHTMGSLTSLFEETLRLQGNIEESLYPPADPTKVLVRLSARPSYEPHSDIRPAPGSRIGAPRRNSYPLDIFQPETFDETTGAPVSGEGDQAPSLVSQLQQVHGLTKKKVYGAKPVRQPFFREERVRDKYRQAPTPLTMSIPVIEQVPSAGGGRALSQSRADRMSRVGQSSPTDLQARRQHGWVQRRGSRLSTPESDGLPWPSSPSAHHDISPGSSYMSSDLSSPVTPITTMEDVYGNTTCIPPMSAPSVHTLPPGISAYQNRGAPEGQWPASQVPQYPNAYTTGVQTYFSPAATSAHQFYNENGQVSGNFDLQQPSLPPPPQQPILSPSYTTPPSYAPPPSAPLMQSPPAVPSQAPRVFMSPLDVPPPIAGVNAGLVQPAPSHSSHPAPNVRANKKQASEEDEERFSFSENFVAATAVLFESEVLPAYPNYPGMSSGLYTGGVQQTLPASQAGELYASRNKQTSQPGGMGPPPHQRPSGHHASSANMVANSTAAVYSYGVPAHPQTYGSSLTGWAG</sequence>
<dbReference type="OrthoDB" id="3263163at2759"/>
<reference evidence="3" key="1">
    <citation type="journal article" date="2014" name="Proc. Natl. Acad. Sci. U.S.A.">
        <title>Extensive sampling of basidiomycete genomes demonstrates inadequacy of the white-rot/brown-rot paradigm for wood decay fungi.</title>
        <authorList>
            <person name="Riley R."/>
            <person name="Salamov A.A."/>
            <person name="Brown D.W."/>
            <person name="Nagy L.G."/>
            <person name="Floudas D."/>
            <person name="Held B.W."/>
            <person name="Levasseur A."/>
            <person name="Lombard V."/>
            <person name="Morin E."/>
            <person name="Otillar R."/>
            <person name="Lindquist E.A."/>
            <person name="Sun H."/>
            <person name="LaButti K.M."/>
            <person name="Schmutz J."/>
            <person name="Jabbour D."/>
            <person name="Luo H."/>
            <person name="Baker S.E."/>
            <person name="Pisabarro A.G."/>
            <person name="Walton J.D."/>
            <person name="Blanchette R.A."/>
            <person name="Henrissat B."/>
            <person name="Martin F."/>
            <person name="Cullen D."/>
            <person name="Hibbett D.S."/>
            <person name="Grigoriev I.V."/>
        </authorList>
    </citation>
    <scope>NUCLEOTIDE SEQUENCE [LARGE SCALE GENOMIC DNA]</scope>
    <source>
        <strain evidence="3">CBS 339.88</strain>
    </source>
</reference>
<dbReference type="EMBL" id="KL142387">
    <property type="protein sequence ID" value="KDR72831.1"/>
    <property type="molecule type" value="Genomic_DNA"/>
</dbReference>
<feature type="region of interest" description="Disordered" evidence="1">
    <location>
        <begin position="315"/>
        <end position="395"/>
    </location>
</feature>
<feature type="compositionally biased region" description="Polar residues" evidence="1">
    <location>
        <begin position="383"/>
        <end position="395"/>
    </location>
</feature>